<accession>A0A060C0M6</accession>
<feature type="non-terminal residue" evidence="2">
    <location>
        <position position="1"/>
    </location>
</feature>
<dbReference type="InterPro" id="IPR015943">
    <property type="entry name" value="WD40/YVTN_repeat-like_dom_sf"/>
</dbReference>
<dbReference type="EMBL" id="KF119339">
    <property type="protein sequence ID" value="AIA86605.1"/>
    <property type="molecule type" value="Genomic_DNA"/>
</dbReference>
<dbReference type="SUPFAM" id="SSF49299">
    <property type="entry name" value="PKD domain"/>
    <property type="match status" value="1"/>
</dbReference>
<dbReference type="SUPFAM" id="SSF50974">
    <property type="entry name" value="Nitrous oxide reductase, N-terminal domain"/>
    <property type="match status" value="1"/>
</dbReference>
<sequence>QPLESLPSALAGNPVAFTATAINGIDTRYRWYFDDGTATTDWSSSPGISHTFDRPGIYYVTVTATDERGSLQMETVTQTVHLPATPNRPAVSANIVTEAAARGGRLWVVNQDNDSVSVFDGATYARLAEIGVGSGPRSIALGPDGSAWVTNKFSSTI</sequence>
<dbReference type="InterPro" id="IPR011045">
    <property type="entry name" value="N2O_reductase_N"/>
</dbReference>
<dbReference type="InterPro" id="IPR013783">
    <property type="entry name" value="Ig-like_fold"/>
</dbReference>
<dbReference type="Pfam" id="PF00801">
    <property type="entry name" value="PKD"/>
    <property type="match status" value="1"/>
</dbReference>
<dbReference type="InterPro" id="IPR011964">
    <property type="entry name" value="YVTN_b-propeller_repeat"/>
</dbReference>
<dbReference type="SMART" id="SM00089">
    <property type="entry name" value="PKD"/>
    <property type="match status" value="1"/>
</dbReference>
<dbReference type="Gene3D" id="2.60.40.10">
    <property type="entry name" value="Immunoglobulins"/>
    <property type="match status" value="1"/>
</dbReference>
<dbReference type="AlphaFoldDB" id="A0A060C0M6"/>
<dbReference type="CDD" id="cd00146">
    <property type="entry name" value="PKD"/>
    <property type="match status" value="1"/>
</dbReference>
<dbReference type="Gene3D" id="2.130.10.10">
    <property type="entry name" value="YVTN repeat-like/Quinoprotein amine dehydrogenase"/>
    <property type="match status" value="1"/>
</dbReference>
<dbReference type="InterPro" id="IPR000601">
    <property type="entry name" value="PKD_dom"/>
</dbReference>
<feature type="domain" description="PKD" evidence="1">
    <location>
        <begin position="1"/>
        <end position="87"/>
    </location>
</feature>
<organism evidence="2">
    <name type="scientific">uncultured Variovorax sp</name>
    <dbReference type="NCBI Taxonomy" id="114708"/>
    <lineage>
        <taxon>Bacteria</taxon>
        <taxon>Pseudomonadati</taxon>
        <taxon>Pseudomonadota</taxon>
        <taxon>Betaproteobacteria</taxon>
        <taxon>Burkholderiales</taxon>
        <taxon>Comamonadaceae</taxon>
        <taxon>Variovorax</taxon>
        <taxon>environmental samples</taxon>
    </lineage>
</organism>
<dbReference type="NCBIfam" id="TIGR02276">
    <property type="entry name" value="beta_rpt_yvtn"/>
    <property type="match status" value="1"/>
</dbReference>
<evidence type="ECO:0000259" key="1">
    <source>
        <dbReference type="PROSITE" id="PS50093"/>
    </source>
</evidence>
<dbReference type="PROSITE" id="PS50093">
    <property type="entry name" value="PKD"/>
    <property type="match status" value="1"/>
</dbReference>
<feature type="non-terminal residue" evidence="2">
    <location>
        <position position="157"/>
    </location>
</feature>
<dbReference type="InterPro" id="IPR035986">
    <property type="entry name" value="PKD_dom_sf"/>
</dbReference>
<name>A0A060C0M6_9BURK</name>
<proteinExistence type="predicted"/>
<protein>
    <submittedName>
        <fullName evidence="2">PKD</fullName>
    </submittedName>
</protein>
<reference evidence="2" key="1">
    <citation type="journal article" date="2013" name="Environ. Microbiol.">
        <title>Seasonally variable intestinal metagenomes of the red palm weevil (Rhynchophorus ferrugineus).</title>
        <authorList>
            <person name="Jia S."/>
            <person name="Zhang X."/>
            <person name="Zhang G."/>
            <person name="Yin A."/>
            <person name="Zhang S."/>
            <person name="Li F."/>
            <person name="Wang L."/>
            <person name="Zhao D."/>
            <person name="Yun Q."/>
            <person name="Tala"/>
            <person name="Wang J."/>
            <person name="Sun G."/>
            <person name="Baabdullah M."/>
            <person name="Yu X."/>
            <person name="Hu S."/>
            <person name="Al-Mssallem I.S."/>
            <person name="Yu J."/>
        </authorList>
    </citation>
    <scope>NUCLEOTIDE SEQUENCE</scope>
</reference>
<dbReference type="InterPro" id="IPR022409">
    <property type="entry name" value="PKD/Chitinase_dom"/>
</dbReference>
<evidence type="ECO:0000313" key="2">
    <source>
        <dbReference type="EMBL" id="AIA86605.1"/>
    </source>
</evidence>